<organism evidence="1 2">
    <name type="scientific">Auriscalpium vulgare</name>
    <dbReference type="NCBI Taxonomy" id="40419"/>
    <lineage>
        <taxon>Eukaryota</taxon>
        <taxon>Fungi</taxon>
        <taxon>Dikarya</taxon>
        <taxon>Basidiomycota</taxon>
        <taxon>Agaricomycotina</taxon>
        <taxon>Agaricomycetes</taxon>
        <taxon>Russulales</taxon>
        <taxon>Auriscalpiaceae</taxon>
        <taxon>Auriscalpium</taxon>
    </lineage>
</organism>
<keyword evidence="2" id="KW-1185">Reference proteome</keyword>
<proteinExistence type="predicted"/>
<dbReference type="EMBL" id="MU275904">
    <property type="protein sequence ID" value="KAI0047450.1"/>
    <property type="molecule type" value="Genomic_DNA"/>
</dbReference>
<name>A0ACB8RTR6_9AGAM</name>
<reference evidence="1" key="2">
    <citation type="journal article" date="2022" name="New Phytol.">
        <title>Evolutionary transition to the ectomycorrhizal habit in the genomes of a hyperdiverse lineage of mushroom-forming fungi.</title>
        <authorList>
            <person name="Looney B."/>
            <person name="Miyauchi S."/>
            <person name="Morin E."/>
            <person name="Drula E."/>
            <person name="Courty P.E."/>
            <person name="Kohler A."/>
            <person name="Kuo A."/>
            <person name="LaButti K."/>
            <person name="Pangilinan J."/>
            <person name="Lipzen A."/>
            <person name="Riley R."/>
            <person name="Andreopoulos W."/>
            <person name="He G."/>
            <person name="Johnson J."/>
            <person name="Nolan M."/>
            <person name="Tritt A."/>
            <person name="Barry K.W."/>
            <person name="Grigoriev I.V."/>
            <person name="Nagy L.G."/>
            <person name="Hibbett D."/>
            <person name="Henrissat B."/>
            <person name="Matheny P.B."/>
            <person name="Labbe J."/>
            <person name="Martin F.M."/>
        </authorList>
    </citation>
    <scope>NUCLEOTIDE SEQUENCE</scope>
    <source>
        <strain evidence="1">FP105234-sp</strain>
    </source>
</reference>
<sequence length="556" mass="61827">MGSFAGQTGDGTREAYWREALRPHLSRIDNSSSQSSSDALESALRREESEILAALQTVRARINALLPITRLPPEIICLIILYHSQIDPFFVEDEEDDIRSASIGWIRSTHVCRRWRQIALAHSVLWSCIPLSLSPTCISTFLDRCKSAPLRLELHALRSKRAEGKRAEDFVMKNIHRAQSVQIIDWGMSLFTSVLPRMHDPAPFLEDFEFQDHSSKAQLQVLSADFLGGFTPRLRRLHFRSPSQFPWSSPLLVNLVSLTLRVPNMHIQDALPPPLLCEVLNALERMPALESLTLLHGLPRTDVSLSEDRIIHLPHLASLDLTVSSPGCTNLIRHLKIPANASVTMQLTYVGEAVTNFQTFFPVMSACLGLATTEIPAVTLAIVVPCCDTSLMLQVWRESHHSSKWTLGGPDLTFIFTVWSAEGGAFSDWDSIGLRRSICHAFSTGYLQTLLISDSGWKRQNWKELAQRAPNIWAIIPGGGSEHELCHALCEDFAGVGPHADYMFPRLADLEMDDKSMADQIPELSGVLPGVLAARAARRLQRTTDSAVSPGDQPNS</sequence>
<evidence type="ECO:0000313" key="2">
    <source>
        <dbReference type="Proteomes" id="UP000814033"/>
    </source>
</evidence>
<gene>
    <name evidence="1" type="ORF">FA95DRAFT_1679051</name>
</gene>
<protein>
    <submittedName>
        <fullName evidence="1">Uncharacterized protein</fullName>
    </submittedName>
</protein>
<comment type="caution">
    <text evidence="1">The sequence shown here is derived from an EMBL/GenBank/DDBJ whole genome shotgun (WGS) entry which is preliminary data.</text>
</comment>
<dbReference type="Proteomes" id="UP000814033">
    <property type="component" value="Unassembled WGS sequence"/>
</dbReference>
<evidence type="ECO:0000313" key="1">
    <source>
        <dbReference type="EMBL" id="KAI0047450.1"/>
    </source>
</evidence>
<reference evidence="1" key="1">
    <citation type="submission" date="2021-02" db="EMBL/GenBank/DDBJ databases">
        <authorList>
            <consortium name="DOE Joint Genome Institute"/>
            <person name="Ahrendt S."/>
            <person name="Looney B.P."/>
            <person name="Miyauchi S."/>
            <person name="Morin E."/>
            <person name="Drula E."/>
            <person name="Courty P.E."/>
            <person name="Chicoki N."/>
            <person name="Fauchery L."/>
            <person name="Kohler A."/>
            <person name="Kuo A."/>
            <person name="Labutti K."/>
            <person name="Pangilinan J."/>
            <person name="Lipzen A."/>
            <person name="Riley R."/>
            <person name="Andreopoulos W."/>
            <person name="He G."/>
            <person name="Johnson J."/>
            <person name="Barry K.W."/>
            <person name="Grigoriev I.V."/>
            <person name="Nagy L."/>
            <person name="Hibbett D."/>
            <person name="Henrissat B."/>
            <person name="Matheny P.B."/>
            <person name="Labbe J."/>
            <person name="Martin F."/>
        </authorList>
    </citation>
    <scope>NUCLEOTIDE SEQUENCE</scope>
    <source>
        <strain evidence="1">FP105234-sp</strain>
    </source>
</reference>
<accession>A0ACB8RTR6</accession>